<sequence length="445" mass="49441">MEDLTPEQVDKPERMNYLLLSSKLFGPNNYVHQQLRSSEQAHVQLDQVAQSPVQPDLECFQGWGIYSLSGQPVPSETTLFWFKTITLVLSQQALLKGLFPSFLEALFKSPRSLLQAEQPQFSQPVFTGEVLQLSDHLRGPPLDPLQQVHAFPVLRTPELDAVLQDTVGFLGCERTLLAHVQFFIHQYPQVLLFKAALNPFIPQPVLIAGVALIQVQHPARGLAELHKIQMGPLLDLVQVPLDGIQSLRRVNRTTQLGVICKFAEGALGPTVSLMKILNSTGPNIEPLTTILWMRPSSQFLVHQTVYPLNPSLSNLDSSCTLAFLTPSLHNQITSLCSSQDTCPCFHCLCISFLPFTLTRSRLIHAGLLPSFPDFLHLGIKSSCALWKTSLKICQLYSAPLSPRAVSQGALLTNSLKSKKFAFLKFRVLTLLFAYPICLRTVNSTA</sequence>
<accession>A0AAN7NTV0</accession>
<keyword evidence="2" id="KW-1185">Reference proteome</keyword>
<dbReference type="EMBL" id="JAUNZN010000009">
    <property type="protein sequence ID" value="KAK4817028.1"/>
    <property type="molecule type" value="Genomic_DNA"/>
</dbReference>
<proteinExistence type="predicted"/>
<name>A0AAN7NTV0_MYCAM</name>
<reference evidence="1 2" key="1">
    <citation type="journal article" date="2023" name="J. Hered.">
        <title>Chromosome-level genome of the wood stork (Mycteria americana) provides insight into avian chromosome evolution.</title>
        <authorList>
            <person name="Flamio R. Jr."/>
            <person name="Ramstad K.M."/>
        </authorList>
    </citation>
    <scope>NUCLEOTIDE SEQUENCE [LARGE SCALE GENOMIC DNA]</scope>
    <source>
        <strain evidence="1">JAX WOST 10</strain>
    </source>
</reference>
<evidence type="ECO:0000313" key="2">
    <source>
        <dbReference type="Proteomes" id="UP001333110"/>
    </source>
</evidence>
<dbReference type="AlphaFoldDB" id="A0AAN7NTV0"/>
<organism evidence="1 2">
    <name type="scientific">Mycteria americana</name>
    <name type="common">Wood stork</name>
    <dbReference type="NCBI Taxonomy" id="33587"/>
    <lineage>
        <taxon>Eukaryota</taxon>
        <taxon>Metazoa</taxon>
        <taxon>Chordata</taxon>
        <taxon>Craniata</taxon>
        <taxon>Vertebrata</taxon>
        <taxon>Euteleostomi</taxon>
        <taxon>Archelosauria</taxon>
        <taxon>Archosauria</taxon>
        <taxon>Dinosauria</taxon>
        <taxon>Saurischia</taxon>
        <taxon>Theropoda</taxon>
        <taxon>Coelurosauria</taxon>
        <taxon>Aves</taxon>
        <taxon>Neognathae</taxon>
        <taxon>Neoaves</taxon>
        <taxon>Aequornithes</taxon>
        <taxon>Ciconiiformes</taxon>
        <taxon>Ciconiidae</taxon>
        <taxon>Mycteria</taxon>
    </lineage>
</organism>
<comment type="caution">
    <text evidence="1">The sequence shown here is derived from an EMBL/GenBank/DDBJ whole genome shotgun (WGS) entry which is preliminary data.</text>
</comment>
<gene>
    <name evidence="1" type="ORF">QYF61_026034</name>
</gene>
<evidence type="ECO:0000313" key="1">
    <source>
        <dbReference type="EMBL" id="KAK4817028.1"/>
    </source>
</evidence>
<dbReference type="Proteomes" id="UP001333110">
    <property type="component" value="Unassembled WGS sequence"/>
</dbReference>
<protein>
    <submittedName>
        <fullName evidence="1">Uncharacterized protein</fullName>
    </submittedName>
</protein>